<keyword evidence="12" id="KW-0376">Hydrogen peroxide</keyword>
<dbReference type="GO" id="GO:0006979">
    <property type="term" value="P:response to oxidative stress"/>
    <property type="evidence" value="ECO:0007669"/>
    <property type="project" value="InterPro"/>
</dbReference>
<dbReference type="OrthoDB" id="2113341at2759"/>
<reference evidence="18" key="1">
    <citation type="journal article" date="2019" name="Nat. Commun.">
        <title>The genome of broomcorn millet.</title>
        <authorList>
            <person name="Zou C."/>
            <person name="Miki D."/>
            <person name="Li D."/>
            <person name="Tang Q."/>
            <person name="Xiao L."/>
            <person name="Rajput S."/>
            <person name="Deng P."/>
            <person name="Jia W."/>
            <person name="Huang R."/>
            <person name="Zhang M."/>
            <person name="Sun Y."/>
            <person name="Hu J."/>
            <person name="Fu X."/>
            <person name="Schnable P.S."/>
            <person name="Li F."/>
            <person name="Zhang H."/>
            <person name="Feng B."/>
            <person name="Zhu X."/>
            <person name="Liu R."/>
            <person name="Schnable J.C."/>
            <person name="Zhu J.-K."/>
            <person name="Zhang H."/>
        </authorList>
    </citation>
    <scope>NUCLEOTIDE SEQUENCE [LARGE SCALE GENOMIC DNA]</scope>
</reference>
<evidence type="ECO:0000256" key="12">
    <source>
        <dbReference type="ARBA" id="ARBA00023324"/>
    </source>
</evidence>
<dbReference type="PANTHER" id="PTHR31517:SF17">
    <property type="entry name" value="PEROXIDASE 6"/>
    <property type="match status" value="1"/>
</dbReference>
<dbReference type="InterPro" id="IPR000823">
    <property type="entry name" value="Peroxidase_pln"/>
</dbReference>
<dbReference type="Proteomes" id="UP000275267">
    <property type="component" value="Unassembled WGS sequence"/>
</dbReference>
<dbReference type="PROSITE" id="PS50873">
    <property type="entry name" value="PEROXIDASE_4"/>
    <property type="match status" value="1"/>
</dbReference>
<dbReference type="GO" id="GO:0046872">
    <property type="term" value="F:metal ion binding"/>
    <property type="evidence" value="ECO:0007669"/>
    <property type="project" value="UniProtKB-KW"/>
</dbReference>
<organism evidence="17 18">
    <name type="scientific">Panicum miliaceum</name>
    <name type="common">Proso millet</name>
    <name type="synonym">Broomcorn millet</name>
    <dbReference type="NCBI Taxonomy" id="4540"/>
    <lineage>
        <taxon>Eukaryota</taxon>
        <taxon>Viridiplantae</taxon>
        <taxon>Streptophyta</taxon>
        <taxon>Embryophyta</taxon>
        <taxon>Tracheophyta</taxon>
        <taxon>Spermatophyta</taxon>
        <taxon>Magnoliopsida</taxon>
        <taxon>Liliopsida</taxon>
        <taxon>Poales</taxon>
        <taxon>Poaceae</taxon>
        <taxon>PACMAD clade</taxon>
        <taxon>Panicoideae</taxon>
        <taxon>Panicodae</taxon>
        <taxon>Paniceae</taxon>
        <taxon>Panicinae</taxon>
        <taxon>Panicum</taxon>
        <taxon>Panicum sect. Panicum</taxon>
    </lineage>
</organism>
<dbReference type="Gene3D" id="1.10.420.10">
    <property type="entry name" value="Peroxidase, domain 2"/>
    <property type="match status" value="1"/>
</dbReference>
<dbReference type="GO" id="GO:0140825">
    <property type="term" value="F:lactoperoxidase activity"/>
    <property type="evidence" value="ECO:0007669"/>
    <property type="project" value="UniProtKB-EC"/>
</dbReference>
<gene>
    <name evidence="17" type="ORF">C2845_PM16G11900</name>
</gene>
<dbReference type="PROSITE" id="PS00435">
    <property type="entry name" value="PEROXIDASE_1"/>
    <property type="match status" value="1"/>
</dbReference>
<keyword evidence="8" id="KW-0560">Oxidoreductase</keyword>
<evidence type="ECO:0000256" key="7">
    <source>
        <dbReference type="ARBA" id="ARBA00022837"/>
    </source>
</evidence>
<comment type="similarity">
    <text evidence="3">Belongs to the peroxidase family. Ascorbate peroxidase subfamily.</text>
</comment>
<evidence type="ECO:0000256" key="14">
    <source>
        <dbReference type="PIRSR" id="PIRSR600823-5"/>
    </source>
</evidence>
<keyword evidence="10 14" id="KW-1015">Disulfide bond</keyword>
<dbReference type="InterPro" id="IPR002016">
    <property type="entry name" value="Haem_peroxidase"/>
</dbReference>
<feature type="disulfide bond" evidence="14">
    <location>
        <begin position="439"/>
        <end position="472"/>
    </location>
</feature>
<evidence type="ECO:0000256" key="10">
    <source>
        <dbReference type="ARBA" id="ARBA00023157"/>
    </source>
</evidence>
<keyword evidence="11" id="KW-0873">Pyrrolidone carboxylic acid</keyword>
<comment type="catalytic activity">
    <reaction evidence="1">
        <text>2 a phenolic donor + H2O2 = 2 a phenolic radical donor + 2 H2O</text>
        <dbReference type="Rhea" id="RHEA:56136"/>
        <dbReference type="ChEBI" id="CHEBI:15377"/>
        <dbReference type="ChEBI" id="CHEBI:16240"/>
        <dbReference type="ChEBI" id="CHEBI:139520"/>
        <dbReference type="ChEBI" id="CHEBI:139521"/>
        <dbReference type="EC" id="1.11.1.7"/>
    </reaction>
</comment>
<dbReference type="InterPro" id="IPR010255">
    <property type="entry name" value="Haem_peroxidase_sf"/>
</dbReference>
<keyword evidence="9 13" id="KW-0408">Iron</keyword>
<comment type="cofactor">
    <cofactor evidence="13">
        <name>heme b</name>
        <dbReference type="ChEBI" id="CHEBI:60344"/>
    </cofactor>
    <text evidence="13">Binds 1 heme b (iron(II)-protoporphyrin IX) group per subunit.</text>
</comment>
<evidence type="ECO:0000256" key="11">
    <source>
        <dbReference type="ARBA" id="ARBA00023283"/>
    </source>
</evidence>
<dbReference type="PANTHER" id="PTHR31517">
    <property type="match status" value="1"/>
</dbReference>
<dbReference type="InterPro" id="IPR019793">
    <property type="entry name" value="Peroxidases_heam-ligand_BS"/>
</dbReference>
<evidence type="ECO:0000256" key="13">
    <source>
        <dbReference type="PIRSR" id="PIRSR600823-3"/>
    </source>
</evidence>
<protein>
    <submittedName>
        <fullName evidence="17">Peroxidase 18-like</fullName>
    </submittedName>
</protein>
<keyword evidence="7 13" id="KW-0106">Calcium</keyword>
<evidence type="ECO:0000313" key="18">
    <source>
        <dbReference type="Proteomes" id="UP000275267"/>
    </source>
</evidence>
<dbReference type="GO" id="GO:0005576">
    <property type="term" value="C:extracellular region"/>
    <property type="evidence" value="ECO:0007669"/>
    <property type="project" value="UniProtKB-SubCell"/>
</dbReference>
<comment type="caution">
    <text evidence="17">The sequence shown here is derived from an EMBL/GenBank/DDBJ whole genome shotgun (WGS) entry which is preliminary data.</text>
</comment>
<dbReference type="STRING" id="4540.A0A3L6PXT0"/>
<feature type="binding site" evidence="13">
    <location>
        <position position="495"/>
    </location>
    <ligand>
        <name>Ca(2+)</name>
        <dbReference type="ChEBI" id="CHEBI:29108"/>
        <label>2</label>
    </ligand>
</feature>
<keyword evidence="18" id="KW-1185">Reference proteome</keyword>
<evidence type="ECO:0000256" key="4">
    <source>
        <dbReference type="ARBA" id="ARBA00022559"/>
    </source>
</evidence>
<name>A0A3L6PXT0_PANMI</name>
<evidence type="ECO:0000256" key="15">
    <source>
        <dbReference type="SAM" id="MobiDB-lite"/>
    </source>
</evidence>
<keyword evidence="6 13" id="KW-0479">Metal-binding</keyword>
<evidence type="ECO:0000259" key="16">
    <source>
        <dbReference type="PROSITE" id="PS50873"/>
    </source>
</evidence>
<feature type="binding site" evidence="13">
    <location>
        <position position="433"/>
    </location>
    <ligand>
        <name>Ca(2+)</name>
        <dbReference type="ChEBI" id="CHEBI:29108"/>
        <label>2</label>
    </ligand>
</feature>
<comment type="cofactor">
    <cofactor evidence="13">
        <name>Ca(2+)</name>
        <dbReference type="ChEBI" id="CHEBI:29108"/>
    </cofactor>
    <text evidence="13">Binds 2 calcium ions per subunit.</text>
</comment>
<dbReference type="GO" id="GO:0042744">
    <property type="term" value="P:hydrogen peroxide catabolic process"/>
    <property type="evidence" value="ECO:0007669"/>
    <property type="project" value="UniProtKB-KW"/>
</dbReference>
<evidence type="ECO:0000313" key="17">
    <source>
        <dbReference type="EMBL" id="RLM65319.1"/>
    </source>
</evidence>
<dbReference type="SUPFAM" id="SSF48113">
    <property type="entry name" value="Heme-dependent peroxidases"/>
    <property type="match status" value="1"/>
</dbReference>
<evidence type="ECO:0000256" key="3">
    <source>
        <dbReference type="ARBA" id="ARBA00006873"/>
    </source>
</evidence>
<dbReference type="Pfam" id="PF00141">
    <property type="entry name" value="peroxidase"/>
    <property type="match status" value="1"/>
</dbReference>
<comment type="subcellular location">
    <subcellularLocation>
        <location evidence="2">Secreted</location>
    </subcellularLocation>
</comment>
<dbReference type="EMBL" id="PQIB02000015">
    <property type="protein sequence ID" value="RLM65319.1"/>
    <property type="molecule type" value="Genomic_DNA"/>
</dbReference>
<feature type="region of interest" description="Disordered" evidence="15">
    <location>
        <begin position="56"/>
        <end position="78"/>
    </location>
</feature>
<proteinExistence type="inferred from homology"/>
<keyword evidence="4" id="KW-0575">Peroxidase</keyword>
<dbReference type="FunFam" id="1.10.420.10:FF:000001">
    <property type="entry name" value="Peroxidase"/>
    <property type="match status" value="1"/>
</dbReference>
<evidence type="ECO:0000256" key="1">
    <source>
        <dbReference type="ARBA" id="ARBA00000189"/>
    </source>
</evidence>
<accession>A0A3L6PXT0</accession>
<dbReference type="AlphaFoldDB" id="A0A3L6PXT0"/>
<feature type="binding site" description="axial binding residue" evidence="13">
    <location>
        <position position="432"/>
    </location>
    <ligand>
        <name>heme b</name>
        <dbReference type="ChEBI" id="CHEBI:60344"/>
    </ligand>
    <ligandPart>
        <name>Fe</name>
        <dbReference type="ChEBI" id="CHEBI:18248"/>
    </ligandPart>
</feature>
<feature type="binding site" evidence="13">
    <location>
        <position position="487"/>
    </location>
    <ligand>
        <name>Ca(2+)</name>
        <dbReference type="ChEBI" id="CHEBI:29108"/>
        <label>2</label>
    </ligand>
</feature>
<evidence type="ECO:0000256" key="5">
    <source>
        <dbReference type="ARBA" id="ARBA00022617"/>
    </source>
</evidence>
<feature type="domain" description="Plant heme peroxidase family profile" evidence="16">
    <location>
        <begin position="287"/>
        <end position="567"/>
    </location>
</feature>
<sequence length="568" mass="57308">MTSPCRCRGVRVAPVARATYRSRWPPSDVPCRACVPTGHQCAVCCRRAPAPFGVPRALNGGPAEGGRRSRDRFLPTPTCPTRRAPSLSLAPALALAACASRAASACPLSPGGKRPFLARGDVPVSFRFYRSRRKDVLSLSSSAQDGAGARRRRRLLNAGAAGAAGARRLAAGVPGSVAVSERAAASAGAGREGVLPSAGSEAVAPAGAGREAVVSTTDGASWETISVSEAGSSAASAQRGADAKAVASACLARSTSCRAAAGPQTVSARGSGAKPFTTTCHAASAACATAGSDAATALVVAGAKAVAFTYHTGPTAATSSETVSITGFTTTTTGSAAAFVELHAVDVLDIGPALAQLLRAVLPGRGAGGERCGQTGGPAVPVPLGRRDGLVSLASNVRRNIIDTGFSVDAMAASFTAKGLTLDDLVTLSGGHTIGSAHCNTFRERFQVANGSMTPVDASMNTDYANELIRACSANGAASAAVAVDCDSGSASAFDNRYFANLLEGRGLLRTDAVLVQNATTRAKVEEFARSQEGFFASWAGSYARLTSLGVKTGADGEIRRTCSSVNG</sequence>
<evidence type="ECO:0000256" key="6">
    <source>
        <dbReference type="ARBA" id="ARBA00022723"/>
    </source>
</evidence>
<dbReference type="GO" id="GO:0020037">
    <property type="term" value="F:heme binding"/>
    <property type="evidence" value="ECO:0007669"/>
    <property type="project" value="InterPro"/>
</dbReference>
<evidence type="ECO:0000256" key="9">
    <source>
        <dbReference type="ARBA" id="ARBA00023004"/>
    </source>
</evidence>
<keyword evidence="5" id="KW-0349">Heme</keyword>
<evidence type="ECO:0000256" key="8">
    <source>
        <dbReference type="ARBA" id="ARBA00023002"/>
    </source>
</evidence>
<evidence type="ECO:0000256" key="2">
    <source>
        <dbReference type="ARBA" id="ARBA00004613"/>
    </source>
</evidence>